<dbReference type="Proteomes" id="UP000255286">
    <property type="component" value="Unassembled WGS sequence"/>
</dbReference>
<dbReference type="AlphaFoldDB" id="A0A9Q7ZLV7"/>
<sequence>MCAQYLKQAKEKGEVTIPSDLANDVCTQGHSFGKWLLNDVVLRISNLADQVGIKAIMVHAIDDKARAFYEYFVMGGTRRGL</sequence>
<dbReference type="EMBL" id="UIGT01000001">
    <property type="protein sequence ID" value="SUX81285.1"/>
    <property type="molecule type" value="Genomic_DNA"/>
</dbReference>
<comment type="caution">
    <text evidence="1">The sequence shown here is derived from an EMBL/GenBank/DDBJ whole genome shotgun (WGS) entry which is preliminary data.</text>
</comment>
<name>A0A9Q7ZLV7_9ENTR</name>
<accession>A0A9Q7ZLV7</accession>
<evidence type="ECO:0000313" key="2">
    <source>
        <dbReference type="Proteomes" id="UP000255286"/>
    </source>
</evidence>
<gene>
    <name evidence="1" type="ORF">NCTC8782_03907</name>
</gene>
<reference evidence="1 2" key="1">
    <citation type="submission" date="2018-06" db="EMBL/GenBank/DDBJ databases">
        <authorList>
            <consortium name="Pathogen Informatics"/>
            <person name="Doyle S."/>
        </authorList>
    </citation>
    <scope>NUCLEOTIDE SEQUENCE [LARGE SCALE GENOMIC DNA]</scope>
    <source>
        <strain evidence="1 2">NCTC8782</strain>
    </source>
</reference>
<organism evidence="1 2">
    <name type="scientific">Citrobacter youngae</name>
    <dbReference type="NCBI Taxonomy" id="133448"/>
    <lineage>
        <taxon>Bacteria</taxon>
        <taxon>Pseudomonadati</taxon>
        <taxon>Pseudomonadota</taxon>
        <taxon>Gammaproteobacteria</taxon>
        <taxon>Enterobacterales</taxon>
        <taxon>Enterobacteriaceae</taxon>
        <taxon>Citrobacter</taxon>
        <taxon>Citrobacter freundii complex</taxon>
    </lineage>
</organism>
<protein>
    <submittedName>
        <fullName evidence="1">Uncharacterized protein</fullName>
    </submittedName>
</protein>
<evidence type="ECO:0000313" key="1">
    <source>
        <dbReference type="EMBL" id="SUX81285.1"/>
    </source>
</evidence>
<proteinExistence type="predicted"/>
<dbReference type="Gene3D" id="3.40.630.30">
    <property type="match status" value="1"/>
</dbReference>